<dbReference type="Pfam" id="PF00528">
    <property type="entry name" value="BPD_transp_1"/>
    <property type="match status" value="1"/>
</dbReference>
<dbReference type="PANTHER" id="PTHR30151">
    <property type="entry name" value="ALKANE SULFONATE ABC TRANSPORTER-RELATED, MEMBRANE SUBUNIT"/>
    <property type="match status" value="1"/>
</dbReference>
<evidence type="ECO:0000259" key="8">
    <source>
        <dbReference type="PROSITE" id="PS50928"/>
    </source>
</evidence>
<dbReference type="AlphaFoldDB" id="A0A2W2EGC0"/>
<dbReference type="OrthoDB" id="7274389at2"/>
<evidence type="ECO:0000256" key="4">
    <source>
        <dbReference type="ARBA" id="ARBA00022692"/>
    </source>
</evidence>
<keyword evidence="4 7" id="KW-0812">Transmembrane</keyword>
<comment type="caution">
    <text evidence="9">The sequence shown here is derived from an EMBL/GenBank/DDBJ whole genome shotgun (WGS) entry which is preliminary data.</text>
</comment>
<evidence type="ECO:0000313" key="9">
    <source>
        <dbReference type="EMBL" id="PZG21631.1"/>
    </source>
</evidence>
<evidence type="ECO:0000256" key="3">
    <source>
        <dbReference type="ARBA" id="ARBA00022475"/>
    </source>
</evidence>
<protein>
    <submittedName>
        <fullName evidence="9">ABC transporter permease</fullName>
    </submittedName>
</protein>
<evidence type="ECO:0000313" key="10">
    <source>
        <dbReference type="Proteomes" id="UP000249304"/>
    </source>
</evidence>
<comment type="subcellular location">
    <subcellularLocation>
        <location evidence="1 7">Cell membrane</location>
        <topology evidence="1 7">Multi-pass membrane protein</topology>
    </subcellularLocation>
</comment>
<gene>
    <name evidence="9" type="ORF">C1J01_06230</name>
</gene>
<dbReference type="Proteomes" id="UP000249304">
    <property type="component" value="Unassembled WGS sequence"/>
</dbReference>
<keyword evidence="2 7" id="KW-0813">Transport</keyword>
<accession>A0A2W2EGC0</accession>
<keyword evidence="10" id="KW-1185">Reference proteome</keyword>
<feature type="transmembrane region" description="Helical" evidence="7">
    <location>
        <begin position="117"/>
        <end position="137"/>
    </location>
</feature>
<feature type="domain" description="ABC transmembrane type-1" evidence="8">
    <location>
        <begin position="53"/>
        <end position="237"/>
    </location>
</feature>
<organism evidence="9 10">
    <name type="scientific">Nonomuraea aridisoli</name>
    <dbReference type="NCBI Taxonomy" id="2070368"/>
    <lineage>
        <taxon>Bacteria</taxon>
        <taxon>Bacillati</taxon>
        <taxon>Actinomycetota</taxon>
        <taxon>Actinomycetes</taxon>
        <taxon>Streptosporangiales</taxon>
        <taxon>Streptosporangiaceae</taxon>
        <taxon>Nonomuraea</taxon>
    </lineage>
</organism>
<feature type="transmembrane region" description="Helical" evidence="7">
    <location>
        <begin position="93"/>
        <end position="111"/>
    </location>
</feature>
<dbReference type="Gene3D" id="1.10.3720.10">
    <property type="entry name" value="MetI-like"/>
    <property type="match status" value="1"/>
</dbReference>
<dbReference type="EMBL" id="POUD01000015">
    <property type="protein sequence ID" value="PZG21631.1"/>
    <property type="molecule type" value="Genomic_DNA"/>
</dbReference>
<dbReference type="PROSITE" id="PS50928">
    <property type="entry name" value="ABC_TM1"/>
    <property type="match status" value="1"/>
</dbReference>
<evidence type="ECO:0000256" key="1">
    <source>
        <dbReference type="ARBA" id="ARBA00004651"/>
    </source>
</evidence>
<reference evidence="9 10" key="1">
    <citation type="submission" date="2018-01" db="EMBL/GenBank/DDBJ databases">
        <title>Draft genome sequence of Nonomuraea sp. KC333.</title>
        <authorList>
            <person name="Sahin N."/>
            <person name="Saygin H."/>
            <person name="Ay H."/>
        </authorList>
    </citation>
    <scope>NUCLEOTIDE SEQUENCE [LARGE SCALE GENOMIC DNA]</scope>
    <source>
        <strain evidence="9 10">KC333</strain>
    </source>
</reference>
<dbReference type="InterPro" id="IPR000515">
    <property type="entry name" value="MetI-like"/>
</dbReference>
<sequence>MTRLRGLLGVVALVALWWVLAVTVFAGGGAVPTPWAVLESMGRDGWDFYGPNASATLSGAVQGFLWGNGLAILVAVLVLLVPRLEAVATQLAVISYCIPLLAIGPIVLVVFGGDATVVFLAAISVFFTTLIGALLGLRSADRASLDLVTVYGGGRLARLRYVQVVSALPSTFAGLKISAPSALLGAIIGEYLGSNDRGLGVSLMISQQQFQVPRTWGLALVAGLIAGLGYAIVALVARVVTPWSSGRAEPGGAL</sequence>
<dbReference type="PANTHER" id="PTHR30151:SF20">
    <property type="entry name" value="ABC TRANSPORTER PERMEASE PROTEIN HI_0355-RELATED"/>
    <property type="match status" value="1"/>
</dbReference>
<feature type="transmembrane region" description="Helical" evidence="7">
    <location>
        <begin position="216"/>
        <end position="237"/>
    </location>
</feature>
<keyword evidence="3" id="KW-1003">Cell membrane</keyword>
<evidence type="ECO:0000256" key="2">
    <source>
        <dbReference type="ARBA" id="ARBA00022448"/>
    </source>
</evidence>
<name>A0A2W2EGC0_9ACTN</name>
<evidence type="ECO:0000256" key="5">
    <source>
        <dbReference type="ARBA" id="ARBA00022989"/>
    </source>
</evidence>
<dbReference type="InterPro" id="IPR035906">
    <property type="entry name" value="MetI-like_sf"/>
</dbReference>
<dbReference type="SUPFAM" id="SSF161098">
    <property type="entry name" value="MetI-like"/>
    <property type="match status" value="1"/>
</dbReference>
<dbReference type="RefSeq" id="WP_111176959.1">
    <property type="nucleotide sequence ID" value="NZ_POUD01000015.1"/>
</dbReference>
<keyword evidence="5 7" id="KW-1133">Transmembrane helix</keyword>
<proteinExistence type="inferred from homology"/>
<feature type="transmembrane region" description="Helical" evidence="7">
    <location>
        <begin position="54"/>
        <end position="81"/>
    </location>
</feature>
<comment type="similarity">
    <text evidence="7">Belongs to the binding-protein-dependent transport system permease family.</text>
</comment>
<keyword evidence="6 7" id="KW-0472">Membrane</keyword>
<dbReference type="GO" id="GO:0055085">
    <property type="term" value="P:transmembrane transport"/>
    <property type="evidence" value="ECO:0007669"/>
    <property type="project" value="InterPro"/>
</dbReference>
<evidence type="ECO:0000256" key="6">
    <source>
        <dbReference type="ARBA" id="ARBA00023136"/>
    </source>
</evidence>
<evidence type="ECO:0000256" key="7">
    <source>
        <dbReference type="RuleBase" id="RU363032"/>
    </source>
</evidence>
<dbReference type="GO" id="GO:0005886">
    <property type="term" value="C:plasma membrane"/>
    <property type="evidence" value="ECO:0007669"/>
    <property type="project" value="UniProtKB-SubCell"/>
</dbReference>